<sequence>MHSGHTIQANLALGRPADTTCSKEKLDCLALAMQDSPSSKKQPFDSCFINDGFDWRKYGQKTGKGGSNSVTCYYRCAATNCPVKRMLSRRADGMVVSVYRGRHTHHKPAITTLEISSQTELARAARQETCLNNDMDLTEERQVDTLKGPMLIKYEPGDHTEAGASSMPPAVCKTICVLAHGVEPSDDGLQWRKYGQKVVQKNTEHPMQRSYYRCVCTHSGDADCPVKKIVETNQETGVVTIEYTNRHNHSFDSIAKVETGFPASTVPTAQPVPFNRPAPVQQLVIPHREGPDSALGIPMDDMNAVAPPIAKAVSFFGGMGSSEYTEAAPPLVQVPGMRRVDPATISTIPDIAEFADVSI</sequence>
<dbReference type="Proteomes" id="UP000717585">
    <property type="component" value="Unassembled WGS sequence"/>
</dbReference>
<evidence type="ECO:0000256" key="2">
    <source>
        <dbReference type="ARBA" id="ARBA00023015"/>
    </source>
</evidence>
<dbReference type="SMART" id="SM00774">
    <property type="entry name" value="WRKY"/>
    <property type="match status" value="2"/>
</dbReference>
<dbReference type="OrthoDB" id="2021103at2759"/>
<feature type="domain" description="WRKY" evidence="6">
    <location>
        <begin position="44"/>
        <end position="108"/>
    </location>
</feature>
<comment type="caution">
    <text evidence="7">The sequence shown here is derived from an EMBL/GenBank/DDBJ whole genome shotgun (WGS) entry which is preliminary data.</text>
</comment>
<dbReference type="Gene3D" id="2.20.25.80">
    <property type="entry name" value="WRKY domain"/>
    <property type="match status" value="2"/>
</dbReference>
<dbReference type="PANTHER" id="PTHR31221">
    <property type="entry name" value="WRKY TRANSCRIPTION FACTOR PROTEIN 1-RELATED"/>
    <property type="match status" value="1"/>
</dbReference>
<evidence type="ECO:0000256" key="5">
    <source>
        <dbReference type="ARBA" id="ARBA00023242"/>
    </source>
</evidence>
<dbReference type="InterPro" id="IPR003657">
    <property type="entry name" value="WRKY_dom"/>
</dbReference>
<feature type="domain" description="WRKY" evidence="6">
    <location>
        <begin position="180"/>
        <end position="252"/>
    </location>
</feature>
<reference evidence="7" key="1">
    <citation type="submission" date="2021-05" db="EMBL/GenBank/DDBJ databases">
        <title>A free-living protist that lacks canonical eukaryotic 1 DNA replication and segregation systems.</title>
        <authorList>
            <person name="Salas-Leiva D.E."/>
            <person name="Tromer E.C."/>
            <person name="Curtis B.A."/>
            <person name="Jerlstrom-Hultqvist J."/>
            <person name="Kolisko M."/>
            <person name="Yi Z."/>
            <person name="Salas-Leiva J.S."/>
            <person name="Gallot-Lavallee L."/>
            <person name="Kops G.J.P.L."/>
            <person name="Archibald J.M."/>
            <person name="Simpson A.G.B."/>
            <person name="Roger A.J."/>
        </authorList>
    </citation>
    <scope>NUCLEOTIDE SEQUENCE</scope>
    <source>
        <strain evidence="7">BICM</strain>
    </source>
</reference>
<evidence type="ECO:0000256" key="4">
    <source>
        <dbReference type="ARBA" id="ARBA00023163"/>
    </source>
</evidence>
<evidence type="ECO:0000313" key="7">
    <source>
        <dbReference type="EMBL" id="KAG9394075.1"/>
    </source>
</evidence>
<dbReference type="InterPro" id="IPR036576">
    <property type="entry name" value="WRKY_dom_sf"/>
</dbReference>
<keyword evidence="5" id="KW-0539">Nucleus</keyword>
<evidence type="ECO:0000313" key="8">
    <source>
        <dbReference type="Proteomes" id="UP000717585"/>
    </source>
</evidence>
<name>A0A8J6EA08_9EUKA</name>
<dbReference type="InterPro" id="IPR044810">
    <property type="entry name" value="WRKY_plant"/>
</dbReference>
<protein>
    <submittedName>
        <fullName evidence="7">WRKY transcription factor</fullName>
    </submittedName>
</protein>
<dbReference type="EMBL" id="JAHDYR010000017">
    <property type="protein sequence ID" value="KAG9394075.1"/>
    <property type="molecule type" value="Genomic_DNA"/>
</dbReference>
<dbReference type="GO" id="GO:0003700">
    <property type="term" value="F:DNA-binding transcription factor activity"/>
    <property type="evidence" value="ECO:0007669"/>
    <property type="project" value="InterPro"/>
</dbReference>
<keyword evidence="3" id="KW-0238">DNA-binding</keyword>
<keyword evidence="4" id="KW-0804">Transcription</keyword>
<dbReference type="PROSITE" id="PS50811">
    <property type="entry name" value="WRKY"/>
    <property type="match status" value="2"/>
</dbReference>
<dbReference type="GO" id="GO:0005634">
    <property type="term" value="C:nucleus"/>
    <property type="evidence" value="ECO:0007669"/>
    <property type="project" value="UniProtKB-SubCell"/>
</dbReference>
<dbReference type="Pfam" id="PF03106">
    <property type="entry name" value="WRKY"/>
    <property type="match status" value="2"/>
</dbReference>
<evidence type="ECO:0000256" key="3">
    <source>
        <dbReference type="ARBA" id="ARBA00023125"/>
    </source>
</evidence>
<dbReference type="GO" id="GO:0043565">
    <property type="term" value="F:sequence-specific DNA binding"/>
    <property type="evidence" value="ECO:0007669"/>
    <property type="project" value="InterPro"/>
</dbReference>
<gene>
    <name evidence="7" type="ORF">J8273_4438</name>
</gene>
<dbReference type="AlphaFoldDB" id="A0A8J6EA08"/>
<evidence type="ECO:0000256" key="1">
    <source>
        <dbReference type="ARBA" id="ARBA00004123"/>
    </source>
</evidence>
<dbReference type="PANTHER" id="PTHR31221:SF193">
    <property type="entry name" value="WRKY TRANSCRIPTION FACTOR PROTEIN 1-RELATED"/>
    <property type="match status" value="1"/>
</dbReference>
<proteinExistence type="predicted"/>
<keyword evidence="2" id="KW-0805">Transcription regulation</keyword>
<comment type="subcellular location">
    <subcellularLocation>
        <location evidence="1">Nucleus</location>
    </subcellularLocation>
</comment>
<keyword evidence="8" id="KW-1185">Reference proteome</keyword>
<organism evidence="7 8">
    <name type="scientific">Carpediemonas membranifera</name>
    <dbReference type="NCBI Taxonomy" id="201153"/>
    <lineage>
        <taxon>Eukaryota</taxon>
        <taxon>Metamonada</taxon>
        <taxon>Carpediemonas-like organisms</taxon>
        <taxon>Carpediemonas</taxon>
    </lineage>
</organism>
<dbReference type="SUPFAM" id="SSF118290">
    <property type="entry name" value="WRKY DNA-binding domain"/>
    <property type="match status" value="2"/>
</dbReference>
<accession>A0A8J6EA08</accession>
<evidence type="ECO:0000259" key="6">
    <source>
        <dbReference type="PROSITE" id="PS50811"/>
    </source>
</evidence>